<dbReference type="Proteomes" id="UP000095673">
    <property type="component" value="Unassembled WGS sequence"/>
</dbReference>
<dbReference type="EMBL" id="CYXM01000001">
    <property type="protein sequence ID" value="CUM69090.1"/>
    <property type="molecule type" value="Genomic_DNA"/>
</dbReference>
<reference evidence="2 3" key="1">
    <citation type="submission" date="2015-09" db="EMBL/GenBank/DDBJ databases">
        <authorList>
            <consortium name="Pathogen Informatics"/>
        </authorList>
    </citation>
    <scope>NUCLEOTIDE SEQUENCE [LARGE SCALE GENOMIC DNA]</scope>
    <source>
        <strain evidence="2 3">2789STDY5834968</strain>
    </source>
</reference>
<dbReference type="OrthoDB" id="2031562at2"/>
<organism evidence="2 3">
    <name type="scientific">Agathobacter rectalis</name>
    <dbReference type="NCBI Taxonomy" id="39491"/>
    <lineage>
        <taxon>Bacteria</taxon>
        <taxon>Bacillati</taxon>
        <taxon>Bacillota</taxon>
        <taxon>Clostridia</taxon>
        <taxon>Lachnospirales</taxon>
        <taxon>Lachnospiraceae</taxon>
        <taxon>Agathobacter</taxon>
    </lineage>
</organism>
<dbReference type="AlphaFoldDB" id="A0A173QU10"/>
<feature type="domain" description="SseB protein N-terminal" evidence="1">
    <location>
        <begin position="26"/>
        <end position="135"/>
    </location>
</feature>
<evidence type="ECO:0000313" key="3">
    <source>
        <dbReference type="Proteomes" id="UP000095673"/>
    </source>
</evidence>
<protein>
    <recommendedName>
        <fullName evidence="1">SseB protein N-terminal domain-containing protein</fullName>
    </recommendedName>
</protein>
<evidence type="ECO:0000313" key="2">
    <source>
        <dbReference type="EMBL" id="CUM69090.1"/>
    </source>
</evidence>
<gene>
    <name evidence="2" type="ORF">ERS852580_00060</name>
</gene>
<name>A0A173QU10_9FIRM</name>
<sequence length="317" mass="36176">MDKNKIKNKLKDDPAFTLEVQNPEVEALMTQYSSDKKAETLNKLIEKCTKSRFLVPANVGENNKPIPLFIKNGEGEAFMPIYTSKAQLSKDHPSPCIVNMPFLAVNNMVANKESKINGIAFNPFTHNLIFKKPLVEKIEAVEKARREGHPTSPTKGKTVQMTAEQYVIFERMQYEHIFLPAKMFEGGKEFMDRLADEKEKLIDELYEEAYQQKRMYPYMEEDFSVMSMQISDTLNVTRVDFPIRDMAPNCAIRAYLVWDDAASQGRYFVIDAKGDKTTELAEITEDYKRLGYGAAPVEGAELQTVLDLVKKSAEEQN</sequence>
<accession>A0A173QU10</accession>
<dbReference type="InterPro" id="IPR009839">
    <property type="entry name" value="SseB_N"/>
</dbReference>
<dbReference type="RefSeq" id="WP_055236631.1">
    <property type="nucleotide sequence ID" value="NZ_CYXM01000001.1"/>
</dbReference>
<evidence type="ECO:0000259" key="1">
    <source>
        <dbReference type="Pfam" id="PF07179"/>
    </source>
</evidence>
<dbReference type="Pfam" id="PF07179">
    <property type="entry name" value="SseB"/>
    <property type="match status" value="1"/>
</dbReference>
<proteinExistence type="predicted"/>